<gene>
    <name evidence="1" type="ORF">Cboi01_000435600</name>
</gene>
<keyword evidence="2" id="KW-1185">Reference proteome</keyword>
<dbReference type="EMBL" id="BSXV01002772">
    <property type="protein sequence ID" value="GME96691.1"/>
    <property type="molecule type" value="Genomic_DNA"/>
</dbReference>
<protein>
    <submittedName>
        <fullName evidence="1">Unnamed protein product</fullName>
    </submittedName>
</protein>
<organism evidence="1 2">
    <name type="scientific">Candida boidinii</name>
    <name type="common">Yeast</name>
    <dbReference type="NCBI Taxonomy" id="5477"/>
    <lineage>
        <taxon>Eukaryota</taxon>
        <taxon>Fungi</taxon>
        <taxon>Dikarya</taxon>
        <taxon>Ascomycota</taxon>
        <taxon>Saccharomycotina</taxon>
        <taxon>Pichiomycetes</taxon>
        <taxon>Pichiales</taxon>
        <taxon>Pichiaceae</taxon>
        <taxon>Ogataea</taxon>
        <taxon>Ogataea/Candida clade</taxon>
    </lineage>
</organism>
<proteinExistence type="predicted"/>
<evidence type="ECO:0000313" key="2">
    <source>
        <dbReference type="Proteomes" id="UP001165101"/>
    </source>
</evidence>
<evidence type="ECO:0000313" key="1">
    <source>
        <dbReference type="EMBL" id="GME96691.1"/>
    </source>
</evidence>
<reference evidence="1" key="1">
    <citation type="submission" date="2023-04" db="EMBL/GenBank/DDBJ databases">
        <title>Candida boidinii NBRC 1967.</title>
        <authorList>
            <person name="Ichikawa N."/>
            <person name="Sato H."/>
            <person name="Tonouchi N."/>
        </authorList>
    </citation>
    <scope>NUCLEOTIDE SEQUENCE</scope>
    <source>
        <strain evidence="1">NBRC 1967</strain>
    </source>
</reference>
<sequence length="640" mass="69453">MNQDIRRESSNNITSTDSQLRKGRDILHTVYCSLSDIYHGKKINLGMSKQVKCSDCQGRGGSRIVDCPVCHGAGFLINERNIGYNMLQRTKCSCQRCYGIGSFVPQEDICKTCKGQKYINSRVLLEADIPRGVKSGFKMVLTNEADEGPGIIPGDVIITVAENKSINESKFTRKGNNLFTEVSVNLGIAICGGKIKLKLFNGKYIKLYINRGDLQNPEALKKVKGYGMPIYNKHNISDDLIRFGDLIIKFNVRFPKADDITDRQYQLLNRALNSSRFSLKNNLSSSSEDNSMSGFSPARSSALAMNSGSTSATSIENSMAGNLSKGSKMSTGSSGNESNSSSSGKNNSRRMDSTSSGSDKSSKRQKMEKDGDVSMDDSKSAKSKSVKMKSDSSAMDGIKTASSGGSSFNGSNSGVSVNLDPSTVSTSVLASSENSAGSTSASSVADSSIDVNKIVDKEKRKAALEAADIEADRKEVELLDKVDKALADDEINEAGMTEFAENSDADDEQRESTSSVKENDPTDASSNDHQTQSLYVSDVNSNSKTYKENVSNTSPSSHTNSNDYSESDSDQKNTYASSDSGSDNEKIAYLSDYLEDDYNDDDDDDNGENEGDDPNGRSHGNSMFENFRYSKPASFYENKN</sequence>
<name>A0ACB5TYX6_CANBO</name>
<accession>A0ACB5TYX6</accession>
<comment type="caution">
    <text evidence="1">The sequence shown here is derived from an EMBL/GenBank/DDBJ whole genome shotgun (WGS) entry which is preliminary data.</text>
</comment>
<dbReference type="Proteomes" id="UP001165101">
    <property type="component" value="Unassembled WGS sequence"/>
</dbReference>